<name>A0A9D4HH81_DREPO</name>
<evidence type="ECO:0000313" key="1">
    <source>
        <dbReference type="EMBL" id="KAH3718970.1"/>
    </source>
</evidence>
<gene>
    <name evidence="1" type="ORF">DPMN_061798</name>
</gene>
<accession>A0A9D4HH81</accession>
<dbReference type="AlphaFoldDB" id="A0A9D4HH81"/>
<protein>
    <submittedName>
        <fullName evidence="1">Uncharacterized protein</fullName>
    </submittedName>
</protein>
<dbReference type="Proteomes" id="UP000828390">
    <property type="component" value="Unassembled WGS sequence"/>
</dbReference>
<proteinExistence type="predicted"/>
<keyword evidence="2" id="KW-1185">Reference proteome</keyword>
<comment type="caution">
    <text evidence="1">The sequence shown here is derived from an EMBL/GenBank/DDBJ whole genome shotgun (WGS) entry which is preliminary data.</text>
</comment>
<reference evidence="1" key="1">
    <citation type="journal article" date="2019" name="bioRxiv">
        <title>The Genome of the Zebra Mussel, Dreissena polymorpha: A Resource for Invasive Species Research.</title>
        <authorList>
            <person name="McCartney M.A."/>
            <person name="Auch B."/>
            <person name="Kono T."/>
            <person name="Mallez S."/>
            <person name="Zhang Y."/>
            <person name="Obille A."/>
            <person name="Becker A."/>
            <person name="Abrahante J.E."/>
            <person name="Garbe J."/>
            <person name="Badalamenti J.P."/>
            <person name="Herman A."/>
            <person name="Mangelson H."/>
            <person name="Liachko I."/>
            <person name="Sullivan S."/>
            <person name="Sone E.D."/>
            <person name="Koren S."/>
            <person name="Silverstein K.A.T."/>
            <person name="Beckman K.B."/>
            <person name="Gohl D.M."/>
        </authorList>
    </citation>
    <scope>NUCLEOTIDE SEQUENCE</scope>
    <source>
        <strain evidence="1">Duluth1</strain>
        <tissue evidence="1">Whole animal</tissue>
    </source>
</reference>
<reference evidence="1" key="2">
    <citation type="submission" date="2020-11" db="EMBL/GenBank/DDBJ databases">
        <authorList>
            <person name="McCartney M.A."/>
            <person name="Auch B."/>
            <person name="Kono T."/>
            <person name="Mallez S."/>
            <person name="Becker A."/>
            <person name="Gohl D.M."/>
            <person name="Silverstein K.A.T."/>
            <person name="Koren S."/>
            <person name="Bechman K.B."/>
            <person name="Herman A."/>
            <person name="Abrahante J.E."/>
            <person name="Garbe J."/>
        </authorList>
    </citation>
    <scope>NUCLEOTIDE SEQUENCE</scope>
    <source>
        <strain evidence="1">Duluth1</strain>
        <tissue evidence="1">Whole animal</tissue>
    </source>
</reference>
<sequence length="101" mass="11278">MRQTYLETALEQFPNQPKKKKITICSTKNISGSKKIAAPFPVTSCECERTISTLGNVKTSCRPTMGEEILTGLCLMSVHRDIDVNLSNIVQQKCKEESKTK</sequence>
<evidence type="ECO:0000313" key="2">
    <source>
        <dbReference type="Proteomes" id="UP000828390"/>
    </source>
</evidence>
<organism evidence="1 2">
    <name type="scientific">Dreissena polymorpha</name>
    <name type="common">Zebra mussel</name>
    <name type="synonym">Mytilus polymorpha</name>
    <dbReference type="NCBI Taxonomy" id="45954"/>
    <lineage>
        <taxon>Eukaryota</taxon>
        <taxon>Metazoa</taxon>
        <taxon>Spiralia</taxon>
        <taxon>Lophotrochozoa</taxon>
        <taxon>Mollusca</taxon>
        <taxon>Bivalvia</taxon>
        <taxon>Autobranchia</taxon>
        <taxon>Heteroconchia</taxon>
        <taxon>Euheterodonta</taxon>
        <taxon>Imparidentia</taxon>
        <taxon>Neoheterodontei</taxon>
        <taxon>Myida</taxon>
        <taxon>Dreissenoidea</taxon>
        <taxon>Dreissenidae</taxon>
        <taxon>Dreissena</taxon>
    </lineage>
</organism>
<dbReference type="EMBL" id="JAIWYP010000013">
    <property type="protein sequence ID" value="KAH3718970.1"/>
    <property type="molecule type" value="Genomic_DNA"/>
</dbReference>